<evidence type="ECO:0000256" key="5">
    <source>
        <dbReference type="ARBA" id="ARBA00023172"/>
    </source>
</evidence>
<dbReference type="PANTHER" id="PTHR33217">
    <property type="entry name" value="TRANSPOSASE FOR INSERTION SEQUENCE ELEMENT IS1081"/>
    <property type="match status" value="1"/>
</dbReference>
<organism evidence="8 9">
    <name type="scientific">Kocuria turfanensis</name>
    <dbReference type="NCBI Taxonomy" id="388357"/>
    <lineage>
        <taxon>Bacteria</taxon>
        <taxon>Bacillati</taxon>
        <taxon>Actinomycetota</taxon>
        <taxon>Actinomycetes</taxon>
        <taxon>Micrococcales</taxon>
        <taxon>Micrococcaceae</taxon>
        <taxon>Kocuria</taxon>
    </lineage>
</organism>
<dbReference type="GO" id="GO:0004803">
    <property type="term" value="F:transposase activity"/>
    <property type="evidence" value="ECO:0007669"/>
    <property type="project" value="UniProtKB-UniRule"/>
</dbReference>
<dbReference type="PANTHER" id="PTHR33217:SF8">
    <property type="entry name" value="MUTATOR FAMILY TRANSPOSASE"/>
    <property type="match status" value="1"/>
</dbReference>
<evidence type="ECO:0000256" key="7">
    <source>
        <dbReference type="SAM" id="MobiDB-lite"/>
    </source>
</evidence>
<feature type="region of interest" description="Disordered" evidence="7">
    <location>
        <begin position="62"/>
        <end position="81"/>
    </location>
</feature>
<evidence type="ECO:0000313" key="8">
    <source>
        <dbReference type="EMBL" id="GEO97471.1"/>
    </source>
</evidence>
<keyword evidence="9" id="KW-1185">Reference proteome</keyword>
<dbReference type="InterPro" id="IPR001207">
    <property type="entry name" value="Transposase_mutator"/>
</dbReference>
<proteinExistence type="inferred from homology"/>
<gene>
    <name evidence="8" type="ORF">KTU01_35940</name>
</gene>
<evidence type="ECO:0000313" key="9">
    <source>
        <dbReference type="Proteomes" id="UP000321103"/>
    </source>
</evidence>
<reference evidence="8 9" key="1">
    <citation type="submission" date="2019-07" db="EMBL/GenBank/DDBJ databases">
        <title>Whole genome shotgun sequence of Kocuria turfanensis NBRC 107627.</title>
        <authorList>
            <person name="Hosoyama A."/>
            <person name="Uohara A."/>
            <person name="Ohji S."/>
            <person name="Ichikawa N."/>
        </authorList>
    </citation>
    <scope>NUCLEOTIDE SEQUENCE [LARGE SCALE GENOMIC DNA]</scope>
    <source>
        <strain evidence="8 9">NBRC 107627</strain>
    </source>
</reference>
<dbReference type="Proteomes" id="UP000321103">
    <property type="component" value="Unassembled WGS sequence"/>
</dbReference>
<sequence length="97" mass="10762">MQVLTEIKSRGVEDVLMLACDGLKGLPDSVASVWPTTIVRTCAIHLVVASFRYPRTAGLGRDLSGRDRGRDHRGDCKKNGGAGRIQRRRLCQCLRLR</sequence>
<dbReference type="EMBL" id="BJZS01000131">
    <property type="protein sequence ID" value="GEO97471.1"/>
    <property type="molecule type" value="Genomic_DNA"/>
</dbReference>
<dbReference type="PROSITE" id="PS01007">
    <property type="entry name" value="TRANSPOSASE_MUTATOR"/>
    <property type="match status" value="1"/>
</dbReference>
<feature type="compositionally biased region" description="Basic and acidic residues" evidence="7">
    <location>
        <begin position="63"/>
        <end position="78"/>
    </location>
</feature>
<name>A0A512IIG8_9MICC</name>
<evidence type="ECO:0000256" key="2">
    <source>
        <dbReference type="ARBA" id="ARBA00010961"/>
    </source>
</evidence>
<keyword evidence="5 6" id="KW-0233">DNA recombination</keyword>
<dbReference type="GO" id="GO:0006313">
    <property type="term" value="P:DNA transposition"/>
    <property type="evidence" value="ECO:0007669"/>
    <property type="project" value="UniProtKB-UniRule"/>
</dbReference>
<evidence type="ECO:0000256" key="4">
    <source>
        <dbReference type="ARBA" id="ARBA00023125"/>
    </source>
</evidence>
<comment type="caution">
    <text evidence="8">The sequence shown here is derived from an EMBL/GenBank/DDBJ whole genome shotgun (WGS) entry which is preliminary data.</text>
</comment>
<dbReference type="GO" id="GO:0003677">
    <property type="term" value="F:DNA binding"/>
    <property type="evidence" value="ECO:0007669"/>
    <property type="project" value="UniProtKB-UniRule"/>
</dbReference>
<dbReference type="AlphaFoldDB" id="A0A512IIG8"/>
<dbReference type="Pfam" id="PF00872">
    <property type="entry name" value="Transposase_mut"/>
    <property type="match status" value="1"/>
</dbReference>
<keyword evidence="4 6" id="KW-0238">DNA-binding</keyword>
<comment type="similarity">
    <text evidence="2 6">Belongs to the transposase mutator family.</text>
</comment>
<evidence type="ECO:0000256" key="3">
    <source>
        <dbReference type="ARBA" id="ARBA00022578"/>
    </source>
</evidence>
<comment type="function">
    <text evidence="1 6">Required for the transposition of the insertion element.</text>
</comment>
<keyword evidence="6" id="KW-0814">Transposable element</keyword>
<evidence type="ECO:0000256" key="1">
    <source>
        <dbReference type="ARBA" id="ARBA00002190"/>
    </source>
</evidence>
<protein>
    <recommendedName>
        <fullName evidence="6">Mutator family transposase</fullName>
    </recommendedName>
</protein>
<accession>A0A512IIG8</accession>
<keyword evidence="3 6" id="KW-0815">Transposition</keyword>
<evidence type="ECO:0000256" key="6">
    <source>
        <dbReference type="RuleBase" id="RU365089"/>
    </source>
</evidence>